<dbReference type="InterPro" id="IPR011006">
    <property type="entry name" value="CheY-like_superfamily"/>
</dbReference>
<dbReference type="PROSITE" id="PS50110">
    <property type="entry name" value="RESPONSE_REGULATORY"/>
    <property type="match status" value="1"/>
</dbReference>
<evidence type="ECO:0000313" key="4">
    <source>
        <dbReference type="Proteomes" id="UP000807825"/>
    </source>
</evidence>
<dbReference type="SMART" id="SM00448">
    <property type="entry name" value="REC"/>
    <property type="match status" value="1"/>
</dbReference>
<organism evidence="3 4">
    <name type="scientific">Desulfomonile tiedjei</name>
    <dbReference type="NCBI Taxonomy" id="2358"/>
    <lineage>
        <taxon>Bacteria</taxon>
        <taxon>Pseudomonadati</taxon>
        <taxon>Thermodesulfobacteriota</taxon>
        <taxon>Desulfomonilia</taxon>
        <taxon>Desulfomonilales</taxon>
        <taxon>Desulfomonilaceae</taxon>
        <taxon>Desulfomonile</taxon>
    </lineage>
</organism>
<name>A0A9D6UZU6_9BACT</name>
<dbReference type="EMBL" id="JACRDE010000224">
    <property type="protein sequence ID" value="MBI5249471.1"/>
    <property type="molecule type" value="Genomic_DNA"/>
</dbReference>
<comment type="caution">
    <text evidence="3">The sequence shown here is derived from an EMBL/GenBank/DDBJ whole genome shotgun (WGS) entry which is preliminary data.</text>
</comment>
<keyword evidence="1" id="KW-0597">Phosphoprotein</keyword>
<dbReference type="InterPro" id="IPR001789">
    <property type="entry name" value="Sig_transdc_resp-reg_receiver"/>
</dbReference>
<dbReference type="SUPFAM" id="SSF52172">
    <property type="entry name" value="CheY-like"/>
    <property type="match status" value="1"/>
</dbReference>
<dbReference type="GO" id="GO:0000160">
    <property type="term" value="P:phosphorelay signal transduction system"/>
    <property type="evidence" value="ECO:0007669"/>
    <property type="project" value="InterPro"/>
</dbReference>
<feature type="domain" description="Response regulatory" evidence="2">
    <location>
        <begin position="4"/>
        <end position="119"/>
    </location>
</feature>
<evidence type="ECO:0000256" key="1">
    <source>
        <dbReference type="PROSITE-ProRule" id="PRU00169"/>
    </source>
</evidence>
<reference evidence="3" key="1">
    <citation type="submission" date="2020-07" db="EMBL/GenBank/DDBJ databases">
        <title>Huge and variable diversity of episymbiotic CPR bacteria and DPANN archaea in groundwater ecosystems.</title>
        <authorList>
            <person name="He C.Y."/>
            <person name="Keren R."/>
            <person name="Whittaker M."/>
            <person name="Farag I.F."/>
            <person name="Doudna J."/>
            <person name="Cate J.H.D."/>
            <person name="Banfield J.F."/>
        </authorList>
    </citation>
    <scope>NUCLEOTIDE SEQUENCE</scope>
    <source>
        <strain evidence="3">NC_groundwater_1664_Pr3_B-0.1um_52_9</strain>
    </source>
</reference>
<gene>
    <name evidence="3" type="ORF">HY912_08255</name>
</gene>
<dbReference type="AlphaFoldDB" id="A0A9D6UZU6"/>
<proteinExistence type="predicted"/>
<feature type="modified residue" description="4-aspartylphosphate" evidence="1">
    <location>
        <position position="54"/>
    </location>
</feature>
<dbReference type="Pfam" id="PF00072">
    <property type="entry name" value="Response_reg"/>
    <property type="match status" value="1"/>
</dbReference>
<protein>
    <submittedName>
        <fullName evidence="3">Response regulator</fullName>
    </submittedName>
</protein>
<evidence type="ECO:0000313" key="3">
    <source>
        <dbReference type="EMBL" id="MBI5249471.1"/>
    </source>
</evidence>
<dbReference type="PANTHER" id="PTHR42872">
    <property type="entry name" value="PROTEIN-GLUTAMATE METHYLESTERASE/PROTEIN-GLUTAMINE GLUTAMINASE"/>
    <property type="match status" value="1"/>
</dbReference>
<dbReference type="Proteomes" id="UP000807825">
    <property type="component" value="Unassembled WGS sequence"/>
</dbReference>
<accession>A0A9D6UZU6</accession>
<dbReference type="PANTHER" id="PTHR42872:SF6">
    <property type="entry name" value="PROTEIN-GLUTAMATE METHYLESTERASE_PROTEIN-GLUTAMINE GLUTAMINASE"/>
    <property type="match status" value="1"/>
</dbReference>
<sequence length="121" mass="13709">MAMRVLVVDDSGFMRKRIIEELRSQGHAIIGEARSGIEAIELYRALKPDLVTMDITMRDMDGITAAKQIMGEDPKANILFLTILNDEKYKTEAERLGAKGFINKTDTPSITRIIRELEQKQ</sequence>
<evidence type="ECO:0000259" key="2">
    <source>
        <dbReference type="PROSITE" id="PS50110"/>
    </source>
</evidence>
<dbReference type="Gene3D" id="3.40.50.2300">
    <property type="match status" value="1"/>
</dbReference>